<organism evidence="2 3">
    <name type="scientific">Staphylococcus epidermidis</name>
    <dbReference type="NCBI Taxonomy" id="1282"/>
    <lineage>
        <taxon>Bacteria</taxon>
        <taxon>Bacillati</taxon>
        <taxon>Bacillota</taxon>
        <taxon>Bacilli</taxon>
        <taxon>Bacillales</taxon>
        <taxon>Staphylococcaceae</taxon>
        <taxon>Staphylococcus</taxon>
    </lineage>
</organism>
<feature type="transmembrane region" description="Helical" evidence="1">
    <location>
        <begin position="6"/>
        <end position="26"/>
    </location>
</feature>
<dbReference type="Proteomes" id="UP000622362">
    <property type="component" value="Unassembled WGS sequence"/>
</dbReference>
<keyword evidence="1" id="KW-1133">Transmembrane helix</keyword>
<keyword evidence="1" id="KW-0472">Membrane</keyword>
<dbReference type="AlphaFoldDB" id="A0A8I0WAU9"/>
<evidence type="ECO:0000256" key="1">
    <source>
        <dbReference type="SAM" id="Phobius"/>
    </source>
</evidence>
<gene>
    <name evidence="2" type="ORF">I3V53_12165</name>
</gene>
<accession>A0A8I0WAU9</accession>
<dbReference type="EMBL" id="JADPYN010000048">
    <property type="protein sequence ID" value="MBF9304812.1"/>
    <property type="molecule type" value="Genomic_DNA"/>
</dbReference>
<proteinExistence type="predicted"/>
<dbReference type="GeneID" id="58105699"/>
<protein>
    <submittedName>
        <fullName evidence="2">Uncharacterized protein</fullName>
    </submittedName>
</protein>
<name>A0A8I0WAU9_STAEP</name>
<feature type="transmembrane region" description="Helical" evidence="1">
    <location>
        <begin position="33"/>
        <end position="55"/>
    </location>
</feature>
<sequence>MNDNKLTYILLLIASVFLILNGIFAFEKSIIMVLLSFFFIIIGLLLGFVAIHYLLKTKKP</sequence>
<dbReference type="RefSeq" id="WP_002448125.1">
    <property type="nucleotide sequence ID" value="NZ_JADPYN010000048.1"/>
</dbReference>
<comment type="caution">
    <text evidence="2">The sequence shown here is derived from an EMBL/GenBank/DDBJ whole genome shotgun (WGS) entry which is preliminary data.</text>
</comment>
<evidence type="ECO:0000313" key="2">
    <source>
        <dbReference type="EMBL" id="MBF9304812.1"/>
    </source>
</evidence>
<evidence type="ECO:0000313" key="3">
    <source>
        <dbReference type="Proteomes" id="UP000622362"/>
    </source>
</evidence>
<reference evidence="2" key="1">
    <citation type="submission" date="2020-11" db="EMBL/GenBank/DDBJ databases">
        <title>Molecular epidemiology and genomic profiles of multidrug-resistant bacteria collected from clinical sources in South Africa.</title>
        <authorList>
            <person name="Asante J."/>
            <person name="Amoako D.G."/>
        </authorList>
    </citation>
    <scope>NUCLEOTIDE SEQUENCE</scope>
    <source>
        <strain evidence="2">C68</strain>
    </source>
</reference>
<keyword evidence="1" id="KW-0812">Transmembrane</keyword>